<dbReference type="SMART" id="SM00267">
    <property type="entry name" value="GGDEF"/>
    <property type="match status" value="1"/>
</dbReference>
<dbReference type="OrthoDB" id="315417at2"/>
<feature type="domain" description="GGDEF" evidence="3">
    <location>
        <begin position="291"/>
        <end position="367"/>
    </location>
</feature>
<dbReference type="AlphaFoldDB" id="A0A1E2S0P5"/>
<dbReference type="InterPro" id="IPR029787">
    <property type="entry name" value="Nucleotide_cyclase"/>
</dbReference>
<sequence>MPDFAGRDRLIMIGLVILGLLTVVAGVLTGRTTLQHVLQTDARDATISWTKVVDTSLSKSGKLDNEVLGLQTRVLAPDALAQHANSVASADVYDLHKTDPRGGGLENLMLDWIGNNGASNPDDYVSRLDGFAILSPNRKLLATGGNFDGKSFAEALKDPAAQAGLDQAIETGHLQFSDGFDSGPAEPLAFVPVRSQDGSLDRVYAFRIDQRAAADMTDTALTVVSFATSLLIVMGFSVPAAIASRRIRERWKAEDQIRFLALHDSLTGLPNRLQLRQTLDRAVSRCARHGTYMAVLCLDLDRFKDINDTLGHPTGDLLLQEVSARCAPMSVRSISWGASAATSSPSLPNSSRRRRTSSPWRGGSPPP</sequence>
<gene>
    <name evidence="4" type="ORF">A7A08_01236</name>
</gene>
<dbReference type="CDD" id="cd01949">
    <property type="entry name" value="GGDEF"/>
    <property type="match status" value="1"/>
</dbReference>
<dbReference type="Proteomes" id="UP000095087">
    <property type="component" value="Unassembled WGS sequence"/>
</dbReference>
<organism evidence="4 5">
    <name type="scientific">Methyloligella halotolerans</name>
    <dbReference type="NCBI Taxonomy" id="1177755"/>
    <lineage>
        <taxon>Bacteria</taxon>
        <taxon>Pseudomonadati</taxon>
        <taxon>Pseudomonadota</taxon>
        <taxon>Alphaproteobacteria</taxon>
        <taxon>Hyphomicrobiales</taxon>
        <taxon>Hyphomicrobiaceae</taxon>
        <taxon>Methyloligella</taxon>
    </lineage>
</organism>
<dbReference type="STRING" id="1177755.A7A08_01236"/>
<keyword evidence="5" id="KW-1185">Reference proteome</keyword>
<proteinExistence type="predicted"/>
<keyword evidence="2" id="KW-1133">Transmembrane helix</keyword>
<name>A0A1E2S0P5_9HYPH</name>
<comment type="caution">
    <text evidence="4">The sequence shown here is derived from an EMBL/GenBank/DDBJ whole genome shotgun (WGS) entry which is preliminary data.</text>
</comment>
<evidence type="ECO:0000256" key="2">
    <source>
        <dbReference type="SAM" id="Phobius"/>
    </source>
</evidence>
<dbReference type="PROSITE" id="PS50887">
    <property type="entry name" value="GGDEF"/>
    <property type="match status" value="1"/>
</dbReference>
<dbReference type="InterPro" id="IPR000160">
    <property type="entry name" value="GGDEF_dom"/>
</dbReference>
<evidence type="ECO:0000259" key="3">
    <source>
        <dbReference type="PROSITE" id="PS50887"/>
    </source>
</evidence>
<dbReference type="EC" id="3.1.4.52" evidence="4"/>
<feature type="transmembrane region" description="Helical" evidence="2">
    <location>
        <begin position="220"/>
        <end position="242"/>
    </location>
</feature>
<dbReference type="InterPro" id="IPR043128">
    <property type="entry name" value="Rev_trsase/Diguanyl_cyclase"/>
</dbReference>
<dbReference type="SUPFAM" id="SSF55073">
    <property type="entry name" value="Nucleotide cyclase"/>
    <property type="match status" value="1"/>
</dbReference>
<feature type="compositionally biased region" description="Low complexity" evidence="1">
    <location>
        <begin position="339"/>
        <end position="350"/>
    </location>
</feature>
<dbReference type="GO" id="GO:0071111">
    <property type="term" value="F:cyclic-guanylate-specific phosphodiesterase activity"/>
    <property type="evidence" value="ECO:0007669"/>
    <property type="project" value="UniProtKB-EC"/>
</dbReference>
<dbReference type="InterPro" id="IPR052163">
    <property type="entry name" value="DGC-Regulatory_Protein"/>
</dbReference>
<feature type="region of interest" description="Disordered" evidence="1">
    <location>
        <begin position="339"/>
        <end position="367"/>
    </location>
</feature>
<accession>A0A1E2S0P5</accession>
<reference evidence="4 5" key="1">
    <citation type="submission" date="2016-07" db="EMBL/GenBank/DDBJ databases">
        <title>Draft genome sequence of Methyloligella halotolerans C2T (VKM B-2706T=CCUG 61687T=DSM 25045T), a halotolerant polyhydroxybutyrate accumulating methylotroph.</title>
        <authorList>
            <person name="Vasilenko O.V."/>
            <person name="Doronina N.V."/>
            <person name="Poroshina M.N."/>
            <person name="Tarlachkov S.V."/>
            <person name="Trotsenko Y.A."/>
        </authorList>
    </citation>
    <scope>NUCLEOTIDE SEQUENCE [LARGE SCALE GENOMIC DNA]</scope>
    <source>
        <strain evidence="4 5">VKM B-2706</strain>
    </source>
</reference>
<dbReference type="NCBIfam" id="TIGR00254">
    <property type="entry name" value="GGDEF"/>
    <property type="match status" value="1"/>
</dbReference>
<keyword evidence="4" id="KW-0378">Hydrolase</keyword>
<keyword evidence="2" id="KW-0812">Transmembrane</keyword>
<protein>
    <submittedName>
        <fullName evidence="4">Cyclic di-GMP phosphodiesterase Gmr</fullName>
        <ecNumber evidence="4">3.1.4.52</ecNumber>
    </submittedName>
</protein>
<dbReference type="Gene3D" id="3.30.70.270">
    <property type="match status" value="1"/>
</dbReference>
<feature type="compositionally biased region" description="Low complexity" evidence="1">
    <location>
        <begin position="357"/>
        <end position="367"/>
    </location>
</feature>
<keyword evidence="2" id="KW-0472">Membrane</keyword>
<evidence type="ECO:0000313" key="4">
    <source>
        <dbReference type="EMBL" id="ODA68066.1"/>
    </source>
</evidence>
<dbReference type="Pfam" id="PF00990">
    <property type="entry name" value="GGDEF"/>
    <property type="match status" value="1"/>
</dbReference>
<evidence type="ECO:0000313" key="5">
    <source>
        <dbReference type="Proteomes" id="UP000095087"/>
    </source>
</evidence>
<dbReference type="EMBL" id="MASI01000002">
    <property type="protein sequence ID" value="ODA68066.1"/>
    <property type="molecule type" value="Genomic_DNA"/>
</dbReference>
<evidence type="ECO:0000256" key="1">
    <source>
        <dbReference type="SAM" id="MobiDB-lite"/>
    </source>
</evidence>
<dbReference type="PANTHER" id="PTHR46663:SF3">
    <property type="entry name" value="SLL0267 PROTEIN"/>
    <property type="match status" value="1"/>
</dbReference>
<dbReference type="PANTHER" id="PTHR46663">
    <property type="entry name" value="DIGUANYLATE CYCLASE DGCT-RELATED"/>
    <property type="match status" value="1"/>
</dbReference>